<feature type="chain" id="PRO_5039242596" evidence="1">
    <location>
        <begin position="36"/>
        <end position="156"/>
    </location>
</feature>
<dbReference type="PANTHER" id="PTHR35455">
    <property type="entry name" value="UNNAMED PRODUCT"/>
    <property type="match status" value="1"/>
</dbReference>
<dbReference type="EMBL" id="CP097506">
    <property type="protein sequence ID" value="URD98003.1"/>
    <property type="molecule type" value="Genomic_DNA"/>
</dbReference>
<evidence type="ECO:0000256" key="1">
    <source>
        <dbReference type="SAM" id="SignalP"/>
    </source>
</evidence>
<dbReference type="OrthoDB" id="1915375at2759"/>
<keyword evidence="3" id="KW-1185">Reference proteome</keyword>
<dbReference type="PANTHER" id="PTHR35455:SF1">
    <property type="entry name" value="AGAP005842-PA"/>
    <property type="match status" value="1"/>
</dbReference>
<dbReference type="Proteomes" id="UP001055439">
    <property type="component" value="Chromosome 4"/>
</dbReference>
<protein>
    <submittedName>
        <fullName evidence="2">Uncharacterized protein</fullName>
    </submittedName>
</protein>
<feature type="signal peptide" evidence="1">
    <location>
        <begin position="1"/>
        <end position="35"/>
    </location>
</feature>
<evidence type="ECO:0000313" key="3">
    <source>
        <dbReference type="Proteomes" id="UP001055439"/>
    </source>
</evidence>
<gene>
    <name evidence="2" type="ORF">MUK42_30970</name>
</gene>
<dbReference type="AlphaFoldDB" id="A0A9E7FLK8"/>
<reference evidence="2" key="1">
    <citation type="submission" date="2022-05" db="EMBL/GenBank/DDBJ databases">
        <title>The Musa troglodytarum L. genome provides insights into the mechanism of non-climacteric behaviour and enrichment of carotenoids.</title>
        <authorList>
            <person name="Wang J."/>
        </authorList>
    </citation>
    <scope>NUCLEOTIDE SEQUENCE</scope>
    <source>
        <tissue evidence="2">Leaf</tissue>
    </source>
</reference>
<dbReference type="Pfam" id="PF16029">
    <property type="entry name" value="DUF4787"/>
    <property type="match status" value="1"/>
</dbReference>
<dbReference type="InterPro" id="IPR031985">
    <property type="entry name" value="DUF4787"/>
</dbReference>
<sequence>MAKSPLRPSPARPLRVAGFWPGLLLLCLLAPVALAKSSLRPITDIEVREKKQACYADIERWSIIDKENCALRCLSPVCFQLIYESDPLEEGENDFVRGQEFKYCMRKCNVNTFGEIRSIPKWEVATQCASHRHIMGWLERLLHRINKQHLRGFGSY</sequence>
<keyword evidence="1" id="KW-0732">Signal</keyword>
<accession>A0A9E7FLK8</accession>
<organism evidence="2 3">
    <name type="scientific">Musa troglodytarum</name>
    <name type="common">fe'i banana</name>
    <dbReference type="NCBI Taxonomy" id="320322"/>
    <lineage>
        <taxon>Eukaryota</taxon>
        <taxon>Viridiplantae</taxon>
        <taxon>Streptophyta</taxon>
        <taxon>Embryophyta</taxon>
        <taxon>Tracheophyta</taxon>
        <taxon>Spermatophyta</taxon>
        <taxon>Magnoliopsida</taxon>
        <taxon>Liliopsida</taxon>
        <taxon>Zingiberales</taxon>
        <taxon>Musaceae</taxon>
        <taxon>Musa</taxon>
    </lineage>
</organism>
<evidence type="ECO:0000313" key="2">
    <source>
        <dbReference type="EMBL" id="URD98003.1"/>
    </source>
</evidence>
<name>A0A9E7FLK8_9LILI</name>
<proteinExistence type="predicted"/>